<keyword evidence="2" id="KW-0479">Metal-binding</keyword>
<evidence type="ECO:0000256" key="1">
    <source>
        <dbReference type="ARBA" id="ARBA00022670"/>
    </source>
</evidence>
<evidence type="ECO:0000313" key="10">
    <source>
        <dbReference type="EMBL" id="MDT7042134.1"/>
    </source>
</evidence>
<keyword evidence="3 6" id="KW-0378">Hydrolase</keyword>
<dbReference type="InterPro" id="IPR055518">
    <property type="entry name" value="DUF7092"/>
</dbReference>
<dbReference type="Gene3D" id="3.30.2010.10">
    <property type="entry name" value="Metalloproteases ('zincins'), catalytic domain"/>
    <property type="match status" value="1"/>
</dbReference>
<evidence type="ECO:0000259" key="8">
    <source>
        <dbReference type="Pfam" id="PF01435"/>
    </source>
</evidence>
<dbReference type="CDD" id="cd07332">
    <property type="entry name" value="M48C_Oma1_like"/>
    <property type="match status" value="1"/>
</dbReference>
<feature type="transmembrane region" description="Helical" evidence="7">
    <location>
        <begin position="104"/>
        <end position="122"/>
    </location>
</feature>
<evidence type="ECO:0000256" key="3">
    <source>
        <dbReference type="ARBA" id="ARBA00022801"/>
    </source>
</evidence>
<dbReference type="RefSeq" id="WP_313832496.1">
    <property type="nucleotide sequence ID" value="NZ_JAQOUE010000001.1"/>
</dbReference>
<sequence length="386" mass="42698">MSKTSTWHGQYFDGHSPMAHPVSIDITATGLTIQGISSQAILWPYKDLQQTQGGYQGEEVRLERRGSYHELLVLDNAEFLTALHFLAPGKVSHLHNPNTRSRRIWLTAAAGILAIPLIWLVYAKGVPALAGPLTNLIPYSWEQQLGGALVEEIAPVDERCSDPRLVEKTNALVHALVSTVGSVPYTFRTVIVDKPILNALALPGGYIIIFRGLLENTETPEELTGVLAHEIQHVLQRHGMRLLVQNMTLGLLIGALTGDVSGIMAFVFEGAHVLQSLSYSRGAEEEADRKGMALLLAAGINPEGMLSFFEYLREQRGGGYQDSLWRYLSTHPPAGDRVAKLQAQVHKANQPVHSLFPLDDWQQITNLCHEREITNPRKKVGRGKRH</sequence>
<proteinExistence type="inferred from homology"/>
<keyword evidence="7" id="KW-1133">Transmembrane helix</keyword>
<dbReference type="Proteomes" id="UP001250932">
    <property type="component" value="Unassembled WGS sequence"/>
</dbReference>
<dbReference type="EMBL" id="JAQOUE010000001">
    <property type="protein sequence ID" value="MDT7042134.1"/>
    <property type="molecule type" value="Genomic_DNA"/>
</dbReference>
<dbReference type="Pfam" id="PF23368">
    <property type="entry name" value="DUF7092"/>
    <property type="match status" value="1"/>
</dbReference>
<feature type="domain" description="Peptidase M48" evidence="8">
    <location>
        <begin position="173"/>
        <end position="343"/>
    </location>
</feature>
<reference evidence="10 11" key="1">
    <citation type="journal article" date="2023" name="ISME J.">
        <title>Cultivation and genomic characterization of novel and ubiquitous marine nitrite-oxidizing bacteria from the Nitrospirales.</title>
        <authorList>
            <person name="Mueller A.J."/>
            <person name="Daebeler A."/>
            <person name="Herbold C.W."/>
            <person name="Kirkegaard R.H."/>
            <person name="Daims H."/>
        </authorList>
    </citation>
    <scope>NUCLEOTIDE SEQUENCE [LARGE SCALE GENOMIC DNA]</scope>
    <source>
        <strain evidence="10 11">EB</strain>
    </source>
</reference>
<evidence type="ECO:0000259" key="9">
    <source>
        <dbReference type="Pfam" id="PF23368"/>
    </source>
</evidence>
<dbReference type="InterPro" id="IPR001915">
    <property type="entry name" value="Peptidase_M48"/>
</dbReference>
<keyword evidence="7" id="KW-0472">Membrane</keyword>
<name>A0ABU3K6R8_9BACT</name>
<gene>
    <name evidence="10" type="ORF">PPG34_07195</name>
</gene>
<keyword evidence="5 6" id="KW-0482">Metalloprotease</keyword>
<evidence type="ECO:0000313" key="11">
    <source>
        <dbReference type="Proteomes" id="UP001250932"/>
    </source>
</evidence>
<comment type="caution">
    <text evidence="10">The sequence shown here is derived from an EMBL/GenBank/DDBJ whole genome shotgun (WGS) entry which is preliminary data.</text>
</comment>
<evidence type="ECO:0000256" key="2">
    <source>
        <dbReference type="ARBA" id="ARBA00022723"/>
    </source>
</evidence>
<dbReference type="Pfam" id="PF01435">
    <property type="entry name" value="Peptidase_M48"/>
    <property type="match status" value="1"/>
</dbReference>
<keyword evidence="1 6" id="KW-0645">Protease</keyword>
<accession>A0ABU3K6R8</accession>
<keyword evidence="11" id="KW-1185">Reference proteome</keyword>
<organism evidence="10 11">
    <name type="scientific">Candidatus Nitronereus thalassa</name>
    <dbReference type="NCBI Taxonomy" id="3020898"/>
    <lineage>
        <taxon>Bacteria</taxon>
        <taxon>Pseudomonadati</taxon>
        <taxon>Nitrospirota</taxon>
        <taxon>Nitrospiria</taxon>
        <taxon>Nitrospirales</taxon>
        <taxon>Nitrospiraceae</taxon>
        <taxon>Candidatus Nitronereus</taxon>
    </lineage>
</organism>
<dbReference type="PANTHER" id="PTHR22726">
    <property type="entry name" value="METALLOENDOPEPTIDASE OMA1"/>
    <property type="match status" value="1"/>
</dbReference>
<evidence type="ECO:0000256" key="7">
    <source>
        <dbReference type="SAM" id="Phobius"/>
    </source>
</evidence>
<evidence type="ECO:0000256" key="4">
    <source>
        <dbReference type="ARBA" id="ARBA00022833"/>
    </source>
</evidence>
<comment type="cofactor">
    <cofactor evidence="6">
        <name>Zn(2+)</name>
        <dbReference type="ChEBI" id="CHEBI:29105"/>
    </cofactor>
    <text evidence="6">Binds 1 zinc ion per subunit.</text>
</comment>
<evidence type="ECO:0000256" key="5">
    <source>
        <dbReference type="ARBA" id="ARBA00023049"/>
    </source>
</evidence>
<keyword evidence="7" id="KW-0812">Transmembrane</keyword>
<keyword evidence="4 6" id="KW-0862">Zinc</keyword>
<feature type="domain" description="DUF7092" evidence="9">
    <location>
        <begin position="8"/>
        <end position="52"/>
    </location>
</feature>
<comment type="similarity">
    <text evidence="6">Belongs to the peptidase M48 family.</text>
</comment>
<protein>
    <submittedName>
        <fullName evidence="10">M48 family metallopeptidase</fullName>
    </submittedName>
</protein>
<dbReference type="PANTHER" id="PTHR22726:SF1">
    <property type="entry name" value="METALLOENDOPEPTIDASE OMA1, MITOCHONDRIAL"/>
    <property type="match status" value="1"/>
</dbReference>
<dbReference type="InterPro" id="IPR051156">
    <property type="entry name" value="Mito/Outer_Membr_Metalloprot"/>
</dbReference>
<evidence type="ECO:0000256" key="6">
    <source>
        <dbReference type="RuleBase" id="RU003983"/>
    </source>
</evidence>